<keyword evidence="6" id="KW-1185">Reference proteome</keyword>
<proteinExistence type="inferred from homology"/>
<evidence type="ECO:0000259" key="4">
    <source>
        <dbReference type="Pfam" id="PF02826"/>
    </source>
</evidence>
<feature type="domain" description="D-isomer specific 2-hydroxyacid dehydrogenase NAD-binding" evidence="4">
    <location>
        <begin position="123"/>
        <end position="244"/>
    </location>
</feature>
<evidence type="ECO:0000313" key="5">
    <source>
        <dbReference type="EMBL" id="KAF7191181.1"/>
    </source>
</evidence>
<organism evidence="5 6">
    <name type="scientific">Pseudocercospora fuligena</name>
    <dbReference type="NCBI Taxonomy" id="685502"/>
    <lineage>
        <taxon>Eukaryota</taxon>
        <taxon>Fungi</taxon>
        <taxon>Dikarya</taxon>
        <taxon>Ascomycota</taxon>
        <taxon>Pezizomycotina</taxon>
        <taxon>Dothideomycetes</taxon>
        <taxon>Dothideomycetidae</taxon>
        <taxon>Mycosphaerellales</taxon>
        <taxon>Mycosphaerellaceae</taxon>
        <taxon>Pseudocercospora</taxon>
    </lineage>
</organism>
<dbReference type="SUPFAM" id="SSF52283">
    <property type="entry name" value="Formate/glycerate dehydrogenase catalytic domain-like"/>
    <property type="match status" value="1"/>
</dbReference>
<evidence type="ECO:0000256" key="1">
    <source>
        <dbReference type="ARBA" id="ARBA00005854"/>
    </source>
</evidence>
<protein>
    <submittedName>
        <fullName evidence="5">Hydroxypyruvate reductase</fullName>
    </submittedName>
</protein>
<evidence type="ECO:0000256" key="2">
    <source>
        <dbReference type="ARBA" id="ARBA00023002"/>
    </source>
</evidence>
<dbReference type="InterPro" id="IPR036291">
    <property type="entry name" value="NAD(P)-bd_dom_sf"/>
</dbReference>
<keyword evidence="3" id="KW-0520">NAD</keyword>
<dbReference type="Pfam" id="PF02826">
    <property type="entry name" value="2-Hacid_dh_C"/>
    <property type="match status" value="1"/>
</dbReference>
<accession>A0A8H6RJH3</accession>
<dbReference type="GO" id="GO:0051287">
    <property type="term" value="F:NAD binding"/>
    <property type="evidence" value="ECO:0007669"/>
    <property type="project" value="InterPro"/>
</dbReference>
<dbReference type="SUPFAM" id="SSF51735">
    <property type="entry name" value="NAD(P)-binding Rossmann-fold domains"/>
    <property type="match status" value="1"/>
</dbReference>
<evidence type="ECO:0000256" key="3">
    <source>
        <dbReference type="ARBA" id="ARBA00023027"/>
    </source>
</evidence>
<dbReference type="Proteomes" id="UP000660729">
    <property type="component" value="Unassembled WGS sequence"/>
</dbReference>
<comment type="similarity">
    <text evidence="1">Belongs to the D-isomer specific 2-hydroxyacid dehydrogenase family.</text>
</comment>
<reference evidence="5" key="1">
    <citation type="submission" date="2020-04" db="EMBL/GenBank/DDBJ databases">
        <title>Draft genome resource of the tomato pathogen Pseudocercospora fuligena.</title>
        <authorList>
            <person name="Zaccaron A."/>
        </authorList>
    </citation>
    <scope>NUCLEOTIDE SEQUENCE</scope>
    <source>
        <strain evidence="5">PF001</strain>
    </source>
</reference>
<dbReference type="AlphaFoldDB" id="A0A8H6RJH3"/>
<dbReference type="GO" id="GO:0016616">
    <property type="term" value="F:oxidoreductase activity, acting on the CH-OH group of donors, NAD or NADP as acceptor"/>
    <property type="evidence" value="ECO:0007669"/>
    <property type="project" value="InterPro"/>
</dbReference>
<name>A0A8H6RJH3_9PEZI</name>
<dbReference type="InterPro" id="IPR006140">
    <property type="entry name" value="D-isomer_DH_NAD-bd"/>
</dbReference>
<gene>
    <name evidence="5" type="ORF">HII31_07541</name>
</gene>
<keyword evidence="5" id="KW-0670">Pyruvate</keyword>
<dbReference type="InterPro" id="IPR050857">
    <property type="entry name" value="D-2-hydroxyacid_DH"/>
</dbReference>
<keyword evidence="2" id="KW-0560">Oxidoreductase</keyword>
<evidence type="ECO:0000313" key="6">
    <source>
        <dbReference type="Proteomes" id="UP000660729"/>
    </source>
</evidence>
<dbReference type="EMBL" id="JABCIY010000160">
    <property type="protein sequence ID" value="KAF7191181.1"/>
    <property type="molecule type" value="Genomic_DNA"/>
</dbReference>
<sequence length="264" mass="29173">MAPTRIDDTSLAGSEPHVANDTRPKAYLLDKYHPDAVRHAETLFRVVHPSDPEIQNWQQNAEYLLVKGSYITATQIRSAKRLKAIGKQGVGLDKIDLEACEKAGVKVFNTPGANATAVAELVLALTMAVARELGSIQTKQHEGLSVHKETCMGQGLTSKTLGLVGMGNISRAVAQMFHRAFDAKIVAYDPFLAKDAWQEIPHVRATSVEEVLHSSDIISIHVPSTKQTRDLIRLKELQMMKATANCNQRCSWRNHQRRRSDSGS</sequence>
<comment type="caution">
    <text evidence="5">The sequence shown here is derived from an EMBL/GenBank/DDBJ whole genome shotgun (WGS) entry which is preliminary data.</text>
</comment>
<dbReference type="OrthoDB" id="298012at2759"/>
<dbReference type="PANTHER" id="PTHR42789">
    <property type="entry name" value="D-ISOMER SPECIFIC 2-HYDROXYACID DEHYDROGENASE FAMILY PROTEIN (AFU_ORTHOLOGUE AFUA_6G10090)"/>
    <property type="match status" value="1"/>
</dbReference>
<dbReference type="PANTHER" id="PTHR42789:SF1">
    <property type="entry name" value="D-ISOMER SPECIFIC 2-HYDROXYACID DEHYDROGENASE FAMILY PROTEIN (AFU_ORTHOLOGUE AFUA_6G10090)"/>
    <property type="match status" value="1"/>
</dbReference>
<dbReference type="Gene3D" id="3.40.50.720">
    <property type="entry name" value="NAD(P)-binding Rossmann-like Domain"/>
    <property type="match status" value="2"/>
</dbReference>